<evidence type="ECO:0000256" key="3">
    <source>
        <dbReference type="ARBA" id="ARBA00022776"/>
    </source>
</evidence>
<dbReference type="AlphaFoldDB" id="A0A0C3BNQ9"/>
<keyword evidence="5" id="KW-0131">Cell cycle</keyword>
<dbReference type="GO" id="GO:0007064">
    <property type="term" value="P:mitotic sister chromatid cohesion"/>
    <property type="evidence" value="ECO:0007669"/>
    <property type="project" value="InterPro"/>
</dbReference>
<dbReference type="GO" id="GO:0000785">
    <property type="term" value="C:chromatin"/>
    <property type="evidence" value="ECO:0007669"/>
    <property type="project" value="TreeGrafter"/>
</dbReference>
<dbReference type="GO" id="GO:0006281">
    <property type="term" value="P:DNA repair"/>
    <property type="evidence" value="ECO:0007669"/>
    <property type="project" value="TreeGrafter"/>
</dbReference>
<comment type="subcellular location">
    <subcellularLocation>
        <location evidence="1">Nucleus</location>
    </subcellularLocation>
</comment>
<evidence type="ECO:0000313" key="7">
    <source>
        <dbReference type="Proteomes" id="UP000054097"/>
    </source>
</evidence>
<dbReference type="PANTHER" id="PTHR12663:SF0">
    <property type="entry name" value="PRECOCIOUS DISSOCIATION OF SISTERS 5, ISOFORM A"/>
    <property type="match status" value="1"/>
</dbReference>
<keyword evidence="7" id="KW-1185">Reference proteome</keyword>
<dbReference type="Pfam" id="PF20168">
    <property type="entry name" value="PDS5"/>
    <property type="match status" value="1"/>
</dbReference>
<keyword evidence="3" id="KW-0498">Mitosis</keyword>
<sequence>MASTRPSVNTASPVKLQFGEKLTGRGLNSDSLQRKLKALLDELASITEAEPENIDLTSFATVRKDLIAPSLILHKDKGVKAYIACCIAELLNVYAPDAPYTASELKDIFQFFLKQLVGGLKGPDAPYYQLYHDLLASLSRTKSAVLICDLPQADDLLAELFRDFFHLAAQGLPTPIEAYMSDIMAALLDECQSVPSDVVDILIAQFNSKKSASTPAFRVAVEVCNASSDKLVRPVCQYFTDTIVQHPYEEAEDAGDDDEGGRDFETVRAAHALVKRMHRYCPKLLLSVIPQLQEEMSVDNVQIRLLATQTLGDMYAHKQHGIELMKDYRPTWTQWVARKNDKTPAVRLAFVDGAKKLLSTVEMRADVDEAMKAKILDPDDKVRAAVCKAYGELDFETAAHHASEDMLRKIGERLLDKKHTVRLEAYDALGKLYSHGIDEIEKGNATAVAQFGWIPGRLIDAAGVSPELKLLTEETIARYILPLPSLSNKVEINEDEWTRRLLRVVTSGGSPRALESILFLSGLKSSRPNPSGTFIECCLEYNGGTIDENEAEIKSRFQAVTKIIASQSPNPVKVEDDLVTFAKHHDRRLYKHFKTCMDLQSDLPTLVKAMNDFMKIIDKDLPSVSVTMQMRLRRSSLWLINTSSIPTLLDIVTSQLMDTVDLKMIEASRAILLYISKNCPQLYYRHLPRLAKEIHANKSSNATETILRALAAVACLDSDQSPNDSRLEGLMMKLALGGDQACAKYSARYLANSRGKDKIATQLIDVSDITPQKLLKGLDNADDELLVAHISALSECAMYAPTKFEGKSEHILRFLLQDLIHRDVESGGEEADGAEWCPREDLKPLVLAKFQTMRLLVNHCLANANDGATAELVAKLLLDTLDQDGSFSPSTFSGAPARSWIRLKAAKCLLRMSQEIKLSPHVVLRLPSLAIVAQDFCWEVRSAFITKLTALLSFNKLSPVFNTIVFLTCHDVEHNVRDRARNYVISQLKKLPPKQRLMRFENLLVWYLHLLAHHPDFDASENEEGLPALAKYIEFYLDLIATSDNVSLLYHLAQHCKTVRDKAGHTFSENLYLLSELTEYAIKQRAQNNGWTIPSYPDKVNLPKDIFSPLPPAAVKEVRTTVYLTDEKIECLGELGKAVRSPQPKVCLAVASESALII</sequence>
<dbReference type="InterPro" id="IPR016024">
    <property type="entry name" value="ARM-type_fold"/>
</dbReference>
<dbReference type="HOGENOM" id="CLU_002562_1_0_1"/>
<evidence type="ECO:0000256" key="4">
    <source>
        <dbReference type="ARBA" id="ARBA00023242"/>
    </source>
</evidence>
<dbReference type="EMBL" id="KN824277">
    <property type="protein sequence ID" value="KIM33724.1"/>
    <property type="molecule type" value="Genomic_DNA"/>
</dbReference>
<dbReference type="OrthoDB" id="200660at2759"/>
<dbReference type="PANTHER" id="PTHR12663">
    <property type="entry name" value="ANDROGEN INDUCED INHIBITOR OF PROLIFERATION AS3 / PDS5-RELATED"/>
    <property type="match status" value="1"/>
</dbReference>
<evidence type="ECO:0000256" key="2">
    <source>
        <dbReference type="ARBA" id="ARBA00022618"/>
    </source>
</evidence>
<evidence type="ECO:0000313" key="6">
    <source>
        <dbReference type="EMBL" id="KIM33724.1"/>
    </source>
</evidence>
<dbReference type="GO" id="GO:0005634">
    <property type="term" value="C:nucleus"/>
    <property type="evidence" value="ECO:0007669"/>
    <property type="project" value="UniProtKB-SubCell"/>
</dbReference>
<evidence type="ECO:0000256" key="1">
    <source>
        <dbReference type="ARBA" id="ARBA00004123"/>
    </source>
</evidence>
<protein>
    <submittedName>
        <fullName evidence="6">Uncharacterized protein</fullName>
    </submittedName>
</protein>
<dbReference type="STRING" id="933852.A0A0C3BNQ9"/>
<dbReference type="GO" id="GO:0051301">
    <property type="term" value="P:cell division"/>
    <property type="evidence" value="ECO:0007669"/>
    <property type="project" value="UniProtKB-KW"/>
</dbReference>
<dbReference type="Proteomes" id="UP000054097">
    <property type="component" value="Unassembled WGS sequence"/>
</dbReference>
<dbReference type="SUPFAM" id="SSF48371">
    <property type="entry name" value="ARM repeat"/>
    <property type="match status" value="1"/>
</dbReference>
<evidence type="ECO:0000256" key="5">
    <source>
        <dbReference type="ARBA" id="ARBA00023306"/>
    </source>
</evidence>
<organism evidence="6 7">
    <name type="scientific">Serendipita vermifera MAFF 305830</name>
    <dbReference type="NCBI Taxonomy" id="933852"/>
    <lineage>
        <taxon>Eukaryota</taxon>
        <taxon>Fungi</taxon>
        <taxon>Dikarya</taxon>
        <taxon>Basidiomycota</taxon>
        <taxon>Agaricomycotina</taxon>
        <taxon>Agaricomycetes</taxon>
        <taxon>Sebacinales</taxon>
        <taxon>Serendipitaceae</taxon>
        <taxon>Serendipita</taxon>
    </lineage>
</organism>
<dbReference type="InterPro" id="IPR011989">
    <property type="entry name" value="ARM-like"/>
</dbReference>
<dbReference type="Gene3D" id="1.25.10.10">
    <property type="entry name" value="Leucine-rich Repeat Variant"/>
    <property type="match status" value="1"/>
</dbReference>
<reference evidence="6 7" key="1">
    <citation type="submission" date="2014-04" db="EMBL/GenBank/DDBJ databases">
        <authorList>
            <consortium name="DOE Joint Genome Institute"/>
            <person name="Kuo A."/>
            <person name="Zuccaro A."/>
            <person name="Kohler A."/>
            <person name="Nagy L.G."/>
            <person name="Floudas D."/>
            <person name="Copeland A."/>
            <person name="Barry K.W."/>
            <person name="Cichocki N."/>
            <person name="Veneault-Fourrey C."/>
            <person name="LaButti K."/>
            <person name="Lindquist E.A."/>
            <person name="Lipzen A."/>
            <person name="Lundell T."/>
            <person name="Morin E."/>
            <person name="Murat C."/>
            <person name="Sun H."/>
            <person name="Tunlid A."/>
            <person name="Henrissat B."/>
            <person name="Grigoriev I.V."/>
            <person name="Hibbett D.S."/>
            <person name="Martin F."/>
            <person name="Nordberg H.P."/>
            <person name="Cantor M.N."/>
            <person name="Hua S.X."/>
        </authorList>
    </citation>
    <scope>NUCLEOTIDE SEQUENCE [LARGE SCALE GENOMIC DNA]</scope>
    <source>
        <strain evidence="6 7">MAFF 305830</strain>
    </source>
</reference>
<gene>
    <name evidence="6" type="ORF">M408DRAFT_60461</name>
</gene>
<keyword evidence="2" id="KW-0132">Cell division</keyword>
<name>A0A0C3BNQ9_SERVB</name>
<proteinExistence type="predicted"/>
<accession>A0A0C3BNQ9</accession>
<reference evidence="7" key="2">
    <citation type="submission" date="2015-01" db="EMBL/GenBank/DDBJ databases">
        <title>Evolutionary Origins and Diversification of the Mycorrhizal Mutualists.</title>
        <authorList>
            <consortium name="DOE Joint Genome Institute"/>
            <consortium name="Mycorrhizal Genomics Consortium"/>
            <person name="Kohler A."/>
            <person name="Kuo A."/>
            <person name="Nagy L.G."/>
            <person name="Floudas D."/>
            <person name="Copeland A."/>
            <person name="Barry K.W."/>
            <person name="Cichocki N."/>
            <person name="Veneault-Fourrey C."/>
            <person name="LaButti K."/>
            <person name="Lindquist E.A."/>
            <person name="Lipzen A."/>
            <person name="Lundell T."/>
            <person name="Morin E."/>
            <person name="Murat C."/>
            <person name="Riley R."/>
            <person name="Ohm R."/>
            <person name="Sun H."/>
            <person name="Tunlid A."/>
            <person name="Henrissat B."/>
            <person name="Grigoriev I.V."/>
            <person name="Hibbett D.S."/>
            <person name="Martin F."/>
        </authorList>
    </citation>
    <scope>NUCLEOTIDE SEQUENCE [LARGE SCALE GENOMIC DNA]</scope>
    <source>
        <strain evidence="7">MAFF 305830</strain>
    </source>
</reference>
<keyword evidence="4" id="KW-0539">Nucleus</keyword>
<dbReference type="CDD" id="cd19953">
    <property type="entry name" value="PDS5"/>
    <property type="match status" value="1"/>
</dbReference>
<dbReference type="InterPro" id="IPR039776">
    <property type="entry name" value="Pds5"/>
</dbReference>